<keyword evidence="9 16" id="KW-1133">Transmembrane helix</keyword>
<evidence type="ECO:0000256" key="1">
    <source>
        <dbReference type="ARBA" id="ARBA00004141"/>
    </source>
</evidence>
<evidence type="ECO:0000256" key="8">
    <source>
        <dbReference type="ARBA" id="ARBA00022729"/>
    </source>
</evidence>
<dbReference type="InterPro" id="IPR008427">
    <property type="entry name" value="Extracellular_membr_CFEM_dom"/>
</dbReference>
<feature type="region of interest" description="Disordered" evidence="15">
    <location>
        <begin position="405"/>
        <end position="445"/>
    </location>
</feature>
<keyword evidence="20" id="KW-1185">Reference proteome</keyword>
<evidence type="ECO:0000256" key="9">
    <source>
        <dbReference type="ARBA" id="ARBA00022989"/>
    </source>
</evidence>
<dbReference type="InterPro" id="IPR052337">
    <property type="entry name" value="SAT4-like"/>
</dbReference>
<dbReference type="PANTHER" id="PTHR33048">
    <property type="entry name" value="PTH11-LIKE INTEGRAL MEMBRANE PROTEIN (AFU_ORTHOLOGUE AFUA_5G11245)"/>
    <property type="match status" value="1"/>
</dbReference>
<dbReference type="AlphaFoldDB" id="A0A0F4GQ78"/>
<reference evidence="19 20" key="1">
    <citation type="submission" date="2015-03" db="EMBL/GenBank/DDBJ databases">
        <title>RNA-seq based gene annotation and comparative genomics of four Zymoseptoria species reveal species-specific pathogenicity related genes and transposable element activity.</title>
        <authorList>
            <person name="Grandaubert J."/>
            <person name="Bhattacharyya A."/>
            <person name="Stukenbrock E.H."/>
        </authorList>
    </citation>
    <scope>NUCLEOTIDE SEQUENCE [LARGE SCALE GENOMIC DNA]</scope>
    <source>
        <strain evidence="19 20">Zb18110</strain>
    </source>
</reference>
<evidence type="ECO:0000256" key="11">
    <source>
        <dbReference type="ARBA" id="ARBA00023157"/>
    </source>
</evidence>
<organism evidence="19 20">
    <name type="scientific">Zymoseptoria brevis</name>
    <dbReference type="NCBI Taxonomy" id="1047168"/>
    <lineage>
        <taxon>Eukaryota</taxon>
        <taxon>Fungi</taxon>
        <taxon>Dikarya</taxon>
        <taxon>Ascomycota</taxon>
        <taxon>Pezizomycotina</taxon>
        <taxon>Dothideomycetes</taxon>
        <taxon>Dothideomycetidae</taxon>
        <taxon>Mycosphaerellales</taxon>
        <taxon>Mycosphaerellaceae</taxon>
        <taxon>Zymoseptoria</taxon>
    </lineage>
</organism>
<evidence type="ECO:0000256" key="7">
    <source>
        <dbReference type="ARBA" id="ARBA00022692"/>
    </source>
</evidence>
<evidence type="ECO:0000256" key="6">
    <source>
        <dbReference type="ARBA" id="ARBA00022622"/>
    </source>
</evidence>
<feature type="disulfide bond" evidence="14">
    <location>
        <begin position="38"/>
        <end position="78"/>
    </location>
</feature>
<dbReference type="Pfam" id="PF20684">
    <property type="entry name" value="Fung_rhodopsin"/>
    <property type="match status" value="1"/>
</dbReference>
<evidence type="ECO:0000256" key="14">
    <source>
        <dbReference type="PROSITE-ProRule" id="PRU01356"/>
    </source>
</evidence>
<keyword evidence="12" id="KW-0449">Lipoprotein</keyword>
<evidence type="ECO:0000313" key="20">
    <source>
        <dbReference type="Proteomes" id="UP000033647"/>
    </source>
</evidence>
<keyword evidence="6" id="KW-0336">GPI-anchor</keyword>
<dbReference type="PROSITE" id="PS52012">
    <property type="entry name" value="CFEM"/>
    <property type="match status" value="1"/>
</dbReference>
<dbReference type="PANTHER" id="PTHR33048:SF160">
    <property type="entry name" value="SAT4 FAMILY MEMBRANE PROTEIN"/>
    <property type="match status" value="1"/>
</dbReference>
<evidence type="ECO:0000256" key="4">
    <source>
        <dbReference type="ARBA" id="ARBA00010031"/>
    </source>
</evidence>
<keyword evidence="8 17" id="KW-0732">Signal</keyword>
<proteinExistence type="inferred from homology"/>
<feature type="binding site" description="axial binding residue" evidence="14">
    <location>
        <position position="56"/>
    </location>
    <ligand>
        <name>heme</name>
        <dbReference type="ChEBI" id="CHEBI:30413"/>
    </ligand>
    <ligandPart>
        <name>Fe</name>
        <dbReference type="ChEBI" id="CHEBI:18248"/>
    </ligandPart>
</feature>
<keyword evidence="7 16" id="KW-0812">Transmembrane</keyword>
<feature type="signal peptide" evidence="17">
    <location>
        <begin position="1"/>
        <end position="17"/>
    </location>
</feature>
<feature type="transmembrane region" description="Helical" evidence="16">
    <location>
        <begin position="143"/>
        <end position="165"/>
    </location>
</feature>
<keyword evidence="11 14" id="KW-1015">Disulfide bond</keyword>
<gene>
    <name evidence="19" type="ORF">TI39_contig354g00100</name>
</gene>
<keyword evidence="5" id="KW-0964">Secreted</keyword>
<feature type="transmembrane region" description="Helical" evidence="16">
    <location>
        <begin position="185"/>
        <end position="208"/>
    </location>
</feature>
<evidence type="ECO:0000256" key="16">
    <source>
        <dbReference type="SAM" id="Phobius"/>
    </source>
</evidence>
<keyword evidence="6" id="KW-0325">Glycoprotein</keyword>
<evidence type="ECO:0000256" key="10">
    <source>
        <dbReference type="ARBA" id="ARBA00023136"/>
    </source>
</evidence>
<protein>
    <submittedName>
        <fullName evidence="19">Cfem domain containing protein</fullName>
    </submittedName>
</protein>
<feature type="chain" id="PRO_5002469090" evidence="17">
    <location>
        <begin position="18"/>
        <end position="445"/>
    </location>
</feature>
<keyword evidence="10 16" id="KW-0472">Membrane</keyword>
<feature type="disulfide bond" evidence="14">
    <location>
        <begin position="52"/>
        <end position="59"/>
    </location>
</feature>
<name>A0A0F4GQ78_9PEZI</name>
<feature type="transmembrane region" description="Helical" evidence="16">
    <location>
        <begin position="220"/>
        <end position="248"/>
    </location>
</feature>
<evidence type="ECO:0000256" key="17">
    <source>
        <dbReference type="SAM" id="SignalP"/>
    </source>
</evidence>
<dbReference type="STRING" id="1047168.A0A0F4GQ78"/>
<feature type="disulfide bond" evidence="14">
    <location>
        <begin position="61"/>
        <end position="94"/>
    </location>
</feature>
<evidence type="ECO:0000256" key="13">
    <source>
        <dbReference type="ARBA" id="ARBA00038359"/>
    </source>
</evidence>
<evidence type="ECO:0000256" key="3">
    <source>
        <dbReference type="ARBA" id="ARBA00004613"/>
    </source>
</evidence>
<evidence type="ECO:0000256" key="15">
    <source>
        <dbReference type="SAM" id="MobiDB-lite"/>
    </source>
</evidence>
<evidence type="ECO:0000259" key="18">
    <source>
        <dbReference type="PROSITE" id="PS52012"/>
    </source>
</evidence>
<dbReference type="OrthoDB" id="5378633at2759"/>
<evidence type="ECO:0000313" key="19">
    <source>
        <dbReference type="EMBL" id="KJX99589.1"/>
    </source>
</evidence>
<dbReference type="InterPro" id="IPR049326">
    <property type="entry name" value="Rhodopsin_dom_fungi"/>
</dbReference>
<evidence type="ECO:0000256" key="5">
    <source>
        <dbReference type="ARBA" id="ARBA00022525"/>
    </source>
</evidence>
<feature type="transmembrane region" description="Helical" evidence="16">
    <location>
        <begin position="300"/>
        <end position="320"/>
    </location>
</feature>
<feature type="compositionally biased region" description="Basic and acidic residues" evidence="15">
    <location>
        <begin position="405"/>
        <end position="425"/>
    </location>
</feature>
<comment type="subcellular location">
    <subcellularLocation>
        <location evidence="2">Membrane</location>
        <topology evidence="2">Lipid-anchor</topology>
        <topology evidence="2">GPI-anchor</topology>
    </subcellularLocation>
    <subcellularLocation>
        <location evidence="1">Membrane</location>
        <topology evidence="1">Multi-pass membrane protein</topology>
    </subcellularLocation>
    <subcellularLocation>
        <location evidence="3">Secreted</location>
    </subcellularLocation>
</comment>
<feature type="disulfide bond" evidence="14">
    <location>
        <begin position="42"/>
        <end position="73"/>
    </location>
</feature>
<sequence>MRLIWSLLGFWTVLGLCQKTAPLDPKILQQILSTIPQCALPCTAQAAAASTCATNDFECTCNDPVFNSLAEKCVVSSCTIKQSLTSKNASEALCNRKPPTLKPPVVPIGLAIATLVFFLRILAKLPLPWGSYPLQPLWWDDAVLTVAMILFVIPGSALGIVLVNTGLGSSIWTIPFENITKILHIYYFEGTMYLTGLSLIRISLLLTYLRIFPGAVFRQLAFISIGLNVVCAVVFFFLSTFQCLPVSYSWHRWNGEHEGHCYNIHLQIRVAAIVNIILDVAAVVLPLPQLWKLKLNTPKTLLVLLMFTIGLLVPIVSVFRLQTLVQLGNAMNVTYVYARVGYWSSAEQHLAVLCACMPAIRNLIRRFWKRSTNVTHASRSTDSSGNIANSNDAMMEAGSWPRNERHSIPLKDIHNEEDRRYDRKASHTASSGSFWVHAPETASPA</sequence>
<dbReference type="Pfam" id="PF05730">
    <property type="entry name" value="CFEM"/>
    <property type="match status" value="1"/>
</dbReference>
<keyword evidence="14" id="KW-0349">Heme</keyword>
<feature type="domain" description="CFEM" evidence="18">
    <location>
        <begin position="9"/>
        <end position="121"/>
    </location>
</feature>
<dbReference type="EMBL" id="LAFY01000346">
    <property type="protein sequence ID" value="KJX99589.1"/>
    <property type="molecule type" value="Genomic_DNA"/>
</dbReference>
<evidence type="ECO:0000256" key="12">
    <source>
        <dbReference type="ARBA" id="ARBA00023288"/>
    </source>
</evidence>
<comment type="similarity">
    <text evidence="13">Belongs to the SAT4 family.</text>
</comment>
<comment type="caution">
    <text evidence="19">The sequence shown here is derived from an EMBL/GenBank/DDBJ whole genome shotgun (WGS) entry which is preliminary data.</text>
</comment>
<comment type="similarity">
    <text evidence="4">Belongs to the RBT5 family.</text>
</comment>
<dbReference type="SMART" id="SM00747">
    <property type="entry name" value="CFEM"/>
    <property type="match status" value="1"/>
</dbReference>
<accession>A0A0F4GQ78</accession>
<dbReference type="GO" id="GO:0005576">
    <property type="term" value="C:extracellular region"/>
    <property type="evidence" value="ECO:0007669"/>
    <property type="project" value="UniProtKB-SubCell"/>
</dbReference>
<evidence type="ECO:0000256" key="2">
    <source>
        <dbReference type="ARBA" id="ARBA00004589"/>
    </source>
</evidence>
<keyword evidence="14" id="KW-0408">Iron</keyword>
<dbReference type="GO" id="GO:0098552">
    <property type="term" value="C:side of membrane"/>
    <property type="evidence" value="ECO:0007669"/>
    <property type="project" value="UniProtKB-KW"/>
</dbReference>
<keyword evidence="14" id="KW-0479">Metal-binding</keyword>
<dbReference type="Proteomes" id="UP000033647">
    <property type="component" value="Unassembled WGS sequence"/>
</dbReference>
<feature type="transmembrane region" description="Helical" evidence="16">
    <location>
        <begin position="268"/>
        <end position="288"/>
    </location>
</feature>
<feature type="transmembrane region" description="Helical" evidence="16">
    <location>
        <begin position="105"/>
        <end position="123"/>
    </location>
</feature>
<dbReference type="GO" id="GO:0046872">
    <property type="term" value="F:metal ion binding"/>
    <property type="evidence" value="ECO:0007669"/>
    <property type="project" value="UniProtKB-UniRule"/>
</dbReference>